<organism evidence="1 2">
    <name type="scientific">Rhizoctonia solani</name>
    <dbReference type="NCBI Taxonomy" id="456999"/>
    <lineage>
        <taxon>Eukaryota</taxon>
        <taxon>Fungi</taxon>
        <taxon>Dikarya</taxon>
        <taxon>Basidiomycota</taxon>
        <taxon>Agaricomycotina</taxon>
        <taxon>Agaricomycetes</taxon>
        <taxon>Cantharellales</taxon>
        <taxon>Ceratobasidiaceae</taxon>
        <taxon>Rhizoctonia</taxon>
    </lineage>
</organism>
<gene>
    <name evidence="1" type="ORF">RDB_LOCUS25670</name>
</gene>
<proteinExistence type="predicted"/>
<accession>A0A8H2WGN1</accession>
<name>A0A8H2WGN1_9AGAM</name>
<dbReference type="Proteomes" id="UP000663846">
    <property type="component" value="Unassembled WGS sequence"/>
</dbReference>
<dbReference type="EMBL" id="CAJMWS010000134">
    <property type="protein sequence ID" value="CAE6370683.1"/>
    <property type="molecule type" value="Genomic_DNA"/>
</dbReference>
<evidence type="ECO:0000313" key="2">
    <source>
        <dbReference type="Proteomes" id="UP000663846"/>
    </source>
</evidence>
<sequence>MTSIIVDSSLLLFRVPESRCCVSTRTQQNLDSGRLALQPSCKRTVLEIKVVWEVSVFWQLEAYDAIAQDLFVECRAGQKVIFNRSFQLLTSLTCSPSAMSRDAKTVAGWDFDRIIPCHGDVIESGGKAAWCEAFKWYLEENFKA</sequence>
<evidence type="ECO:0000313" key="1">
    <source>
        <dbReference type="EMBL" id="CAE6370683.1"/>
    </source>
</evidence>
<protein>
    <submittedName>
        <fullName evidence="1">Uncharacterized protein</fullName>
    </submittedName>
</protein>
<reference evidence="1" key="1">
    <citation type="submission" date="2021-01" db="EMBL/GenBank/DDBJ databases">
        <authorList>
            <person name="Kaushik A."/>
        </authorList>
    </citation>
    <scope>NUCLEOTIDE SEQUENCE</scope>
    <source>
        <strain evidence="1">AG1-1C</strain>
    </source>
</reference>
<dbReference type="AlphaFoldDB" id="A0A8H2WGN1"/>
<comment type="caution">
    <text evidence="1">The sequence shown here is derived from an EMBL/GenBank/DDBJ whole genome shotgun (WGS) entry which is preliminary data.</text>
</comment>